<sequence>MDTVIFKAQLLFQNKMTRKDIIDKVHVDSNDRLTIVKLKPLHITSKVVQNIQSTFRFPNVYNEDSYCYNGVITLNNTCVCPDYFEGSTCFTPTCLNGGYPLEYTKCVCPPGFAGEHCQALPCGASSSIGDFDFSKKSFIVIVNTRESMTVDTEYAFPAIASSVGDFVLNNPDYYTNFILIAYLKNKNMNYMATFERNDFHEFIEDLQDVIISNGDEQQPTLSAIIKGLTSIRILRPKSPVYLFTDATISDSLATLDPNYYYDSQSQILRLLLGWNLNLQIATTTSPIHPSFTTKTLDYQVLQGLAQASGGDIFNFGANKNLIGQFVASYMTVLVNVEAAEYSYNFNVDPQGSPYPLSYYDSNADASFVLIVSGEVEIQEMVPTTSIGNILSIYIIPKDTEKFDTTKRTLSIVMSATSSQAYIKMQLYNGTNAFINNNVDIMSTMYDQFVMTRYGIVTKLTGETENVLDQIIYDDYQTFMYQMELLNFEYTTSTTQNTLSGIYDALSGKIAYNKKQTLIVFVDYAASELATNPDLLDQIKLQAIQNQVPINIFITPQFSGNSRQCIATQDMVPFQTLAKVTGGFFINQCQTYHDQTIANFMQQFLNVGASLESVAISDNSDCSAFTDITATFSQDLGNKYVLINYAAEVVPSKLIVTLDGVPRAFSSISTIPFIAIYDVSALLANKAYTIKFSQAETVYCRLIAGEDSTINHFLRFSDSPDSDYNSFNPIRGTFQHPVLHVSGSKSPFASAMLSVDDPGTGNQVNLQTTLNRISPCNFKGYFADSYSCTTAEDVPIFFNSVVSHADGSITRRALPTYCNTLQDYNCLNGGTFLNGKCMCDTNFSGNNCEIITCMNNGNADEGSCACSSSFGGQFCEYAICKAFNTNYMINNDANLEYQSIAYFIETSADAKDMNVLLAAHADSLDSFSHQLRNKFSLITFDDLSVTMQLDTVNSKVFYSEMQGVISTTTSAKTGVYTKSFEALNTFLSKNIEVPTLAYVFTTSEVADYSTHYADIIQHAQSKNVQINFIFYSDDSLIWNKASKPMMAMNSIALTTSGRFLVLNGKTLPTFIGDYMDDTIFENAILYNEYDDQSLTQLSRSSNIPLQNSTFGVTIIVKGEDVNKDFGVFDQDGNKIEHLNNTVIWSKDLIVIYLPFYEGNYGALTVKATTSSIPYHIQVRTYDSYNIRVGFVQNYNDDMAAPFPMLNQGNKYFVALHDQHSEYRRSLGSIDAVKIYAVTPQKSFSSQAVEYKFIQRNTIGCAFEYVSNKITFPTDPSELMAVKIVGQDQYQNRFQRLYFYFPITPTCANNNMYDSVKGKCLCDTNHQGSVCSYPICHNGGTSDFGICNCQVGFYGDYCESYLN</sequence>
<reference evidence="2" key="1">
    <citation type="submission" date="2016-11" db="UniProtKB">
        <authorList>
            <consortium name="WormBaseParasite"/>
        </authorList>
    </citation>
    <scope>IDENTIFICATION</scope>
    <source>
        <strain evidence="2">KR3021</strain>
    </source>
</reference>
<proteinExistence type="predicted"/>
<protein>
    <submittedName>
        <fullName evidence="2">EGF-like domain-containing protein</fullName>
    </submittedName>
</protein>
<name>A0AC35TKT9_9BILA</name>
<evidence type="ECO:0000313" key="2">
    <source>
        <dbReference type="WBParaSite" id="RSKR_0000188300.1"/>
    </source>
</evidence>
<dbReference type="Proteomes" id="UP000095286">
    <property type="component" value="Unplaced"/>
</dbReference>
<organism evidence="1 2">
    <name type="scientific">Rhabditophanes sp. KR3021</name>
    <dbReference type="NCBI Taxonomy" id="114890"/>
    <lineage>
        <taxon>Eukaryota</taxon>
        <taxon>Metazoa</taxon>
        <taxon>Ecdysozoa</taxon>
        <taxon>Nematoda</taxon>
        <taxon>Chromadorea</taxon>
        <taxon>Rhabditida</taxon>
        <taxon>Tylenchina</taxon>
        <taxon>Panagrolaimomorpha</taxon>
        <taxon>Strongyloidoidea</taxon>
        <taxon>Alloionematidae</taxon>
        <taxon>Rhabditophanes</taxon>
    </lineage>
</organism>
<dbReference type="WBParaSite" id="RSKR_0000188300.1">
    <property type="protein sequence ID" value="RSKR_0000188300.1"/>
    <property type="gene ID" value="RSKR_0000188300"/>
</dbReference>
<evidence type="ECO:0000313" key="1">
    <source>
        <dbReference type="Proteomes" id="UP000095286"/>
    </source>
</evidence>
<accession>A0AC35TKT9</accession>